<dbReference type="GO" id="GO:0044780">
    <property type="term" value="P:bacterial-type flagellum assembly"/>
    <property type="evidence" value="ECO:0007669"/>
    <property type="project" value="InterPro"/>
</dbReference>
<dbReference type="AlphaFoldDB" id="Q6AJR9"/>
<name>Q6AJR9_DESPS</name>
<dbReference type="OrthoDB" id="5387542at2"/>
<reference evidence="7" key="1">
    <citation type="journal article" date="2004" name="Environ. Microbiol.">
        <title>The genome of Desulfotalea psychrophila, a sulfate-reducing bacterium from permanently cold Arctic sediments.</title>
        <authorList>
            <person name="Rabus R."/>
            <person name="Ruepp A."/>
            <person name="Frickey T."/>
            <person name="Rattei T."/>
            <person name="Fartmann B."/>
            <person name="Stark M."/>
            <person name="Bauer M."/>
            <person name="Zibat A."/>
            <person name="Lombardot T."/>
            <person name="Becker I."/>
            <person name="Amann J."/>
            <person name="Gellner K."/>
            <person name="Teeling H."/>
            <person name="Leuschner W.D."/>
            <person name="Gloeckner F.-O."/>
            <person name="Lupas A.N."/>
            <person name="Amann R."/>
            <person name="Klenk H.-P."/>
        </authorList>
    </citation>
    <scope>NUCLEOTIDE SEQUENCE [LARGE SCALE GENOMIC DNA]</scope>
    <source>
        <strain evidence="7">DSM 12343 / LSv54</strain>
    </source>
</reference>
<proteinExistence type="predicted"/>
<sequence>MRIILTTLMLFSIFLQPAMALEAIFQSHAQVKAKIVRLGDVVSFSEKDPRVSALTSQRIAQSPSLGKSLVLNQQTILRQLASQGILPPDIRWSGAQEIEIRRQGVTIPPEKISQIIDAYLVGKAKKMPDIALSFSPNSLPLPFLLPPGKLSWEIIPSRAEILGSSRFSIIFKIDGKVQKNLSIRGKLKAIAPVLVAREALRRDTELSPNNFSIIRRDISNISDPLFSARQAEGQRLRRRIRKDDVIRASSLEHVPVVHRGDRVKIHLLSGNLQVVTLGVARADGGVHDFIRVQNINSKKIIYCQVVAPGIVKVKL</sequence>
<dbReference type="PANTHER" id="PTHR36307:SF1">
    <property type="entry name" value="FLAGELLA BASAL BODY P-RING FORMATION PROTEIN FLGA"/>
    <property type="match status" value="1"/>
</dbReference>
<dbReference type="eggNOG" id="COG1261">
    <property type="taxonomic scope" value="Bacteria"/>
</dbReference>
<feature type="signal peptide" evidence="4">
    <location>
        <begin position="1"/>
        <end position="20"/>
    </location>
</feature>
<keyword evidence="7" id="KW-1185">Reference proteome</keyword>
<evidence type="ECO:0000256" key="4">
    <source>
        <dbReference type="SAM" id="SignalP"/>
    </source>
</evidence>
<evidence type="ECO:0000256" key="1">
    <source>
        <dbReference type="ARBA" id="ARBA00004418"/>
    </source>
</evidence>
<accession>Q6AJR9</accession>
<evidence type="ECO:0000313" key="6">
    <source>
        <dbReference type="EMBL" id="CAG37411.1"/>
    </source>
</evidence>
<evidence type="ECO:0000256" key="2">
    <source>
        <dbReference type="ARBA" id="ARBA00022729"/>
    </source>
</evidence>
<dbReference type="STRING" id="177439.DP2682"/>
<evidence type="ECO:0000313" key="7">
    <source>
        <dbReference type="Proteomes" id="UP000000602"/>
    </source>
</evidence>
<dbReference type="InterPro" id="IPR017585">
    <property type="entry name" value="SAF_FlgA"/>
</dbReference>
<keyword evidence="6" id="KW-0282">Flagellum</keyword>
<keyword evidence="6" id="KW-0969">Cilium</keyword>
<evidence type="ECO:0000256" key="3">
    <source>
        <dbReference type="ARBA" id="ARBA00022764"/>
    </source>
</evidence>
<protein>
    <submittedName>
        <fullName evidence="6">Related to flagellar protein (FlgA)</fullName>
    </submittedName>
</protein>
<dbReference type="EMBL" id="CR522870">
    <property type="protein sequence ID" value="CAG37411.1"/>
    <property type="molecule type" value="Genomic_DNA"/>
</dbReference>
<dbReference type="Proteomes" id="UP000000602">
    <property type="component" value="Chromosome"/>
</dbReference>
<keyword evidence="3" id="KW-0574">Periplasm</keyword>
<dbReference type="SMART" id="SM00858">
    <property type="entry name" value="SAF"/>
    <property type="match status" value="1"/>
</dbReference>
<feature type="chain" id="PRO_5004270845" evidence="4">
    <location>
        <begin position="21"/>
        <end position="315"/>
    </location>
</feature>
<dbReference type="GO" id="GO:0042597">
    <property type="term" value="C:periplasmic space"/>
    <property type="evidence" value="ECO:0007669"/>
    <property type="project" value="UniProtKB-SubCell"/>
</dbReference>
<dbReference type="InterPro" id="IPR039246">
    <property type="entry name" value="Flagellar_FlgA"/>
</dbReference>
<feature type="domain" description="SAF" evidence="5">
    <location>
        <begin position="191"/>
        <end position="252"/>
    </location>
</feature>
<keyword evidence="6" id="KW-0966">Cell projection</keyword>
<dbReference type="NCBIfam" id="TIGR03170">
    <property type="entry name" value="flgA_cterm"/>
    <property type="match status" value="1"/>
</dbReference>
<organism evidence="6 7">
    <name type="scientific">Desulfotalea psychrophila (strain LSv54 / DSM 12343)</name>
    <dbReference type="NCBI Taxonomy" id="177439"/>
    <lineage>
        <taxon>Bacteria</taxon>
        <taxon>Pseudomonadati</taxon>
        <taxon>Thermodesulfobacteriota</taxon>
        <taxon>Desulfobulbia</taxon>
        <taxon>Desulfobulbales</taxon>
        <taxon>Desulfocapsaceae</taxon>
        <taxon>Desulfotalea</taxon>
    </lineage>
</organism>
<comment type="subcellular location">
    <subcellularLocation>
        <location evidence="1">Periplasm</location>
    </subcellularLocation>
</comment>
<dbReference type="KEGG" id="dps:DP2682"/>
<dbReference type="PANTHER" id="PTHR36307">
    <property type="entry name" value="FLAGELLA BASAL BODY P-RING FORMATION PROTEIN FLGA"/>
    <property type="match status" value="1"/>
</dbReference>
<dbReference type="CDD" id="cd11614">
    <property type="entry name" value="SAF_CpaB_FlgA_like"/>
    <property type="match status" value="1"/>
</dbReference>
<dbReference type="Gene3D" id="3.90.1210.10">
    <property type="entry name" value="Antifreeze-like/N-acetylneuraminic acid synthase C-terminal domain"/>
    <property type="match status" value="1"/>
</dbReference>
<keyword evidence="2 4" id="KW-0732">Signal</keyword>
<gene>
    <name evidence="6" type="ordered locus">DP2682</name>
</gene>
<dbReference type="InterPro" id="IPR013974">
    <property type="entry name" value="SAF"/>
</dbReference>
<dbReference type="Gene3D" id="2.30.30.760">
    <property type="match status" value="1"/>
</dbReference>
<dbReference type="Pfam" id="PF13144">
    <property type="entry name" value="ChapFlgA"/>
    <property type="match status" value="1"/>
</dbReference>
<dbReference type="RefSeq" id="WP_011189923.1">
    <property type="nucleotide sequence ID" value="NC_006138.1"/>
</dbReference>
<evidence type="ECO:0000259" key="5">
    <source>
        <dbReference type="SMART" id="SM00858"/>
    </source>
</evidence>
<dbReference type="HOGENOM" id="CLU_073801_0_0_7"/>